<dbReference type="NCBIfam" id="TIGR01499">
    <property type="entry name" value="folC"/>
    <property type="match status" value="1"/>
</dbReference>
<evidence type="ECO:0000256" key="2">
    <source>
        <dbReference type="ARBA" id="ARBA00013025"/>
    </source>
</evidence>
<comment type="similarity">
    <text evidence="1 10">Belongs to the folylpolyglutamate synthase family.</text>
</comment>
<gene>
    <name evidence="13" type="ORF">VLY81_09000</name>
</gene>
<dbReference type="Gene3D" id="3.90.190.20">
    <property type="entry name" value="Mur ligase, C-terminal domain"/>
    <property type="match status" value="1"/>
</dbReference>
<dbReference type="InterPro" id="IPR036615">
    <property type="entry name" value="Mur_ligase_C_dom_sf"/>
</dbReference>
<evidence type="ECO:0000256" key="3">
    <source>
        <dbReference type="ARBA" id="ARBA00022598"/>
    </source>
</evidence>
<dbReference type="PANTHER" id="PTHR11136:SF0">
    <property type="entry name" value="DIHYDROFOLATE SYNTHETASE-RELATED"/>
    <property type="match status" value="1"/>
</dbReference>
<evidence type="ECO:0000256" key="8">
    <source>
        <dbReference type="ARBA" id="ARBA00030592"/>
    </source>
</evidence>
<dbReference type="Pfam" id="PF02875">
    <property type="entry name" value="Mur_ligase_C"/>
    <property type="match status" value="1"/>
</dbReference>
<dbReference type="SUPFAM" id="SSF53623">
    <property type="entry name" value="MurD-like peptide ligases, catalytic domain"/>
    <property type="match status" value="1"/>
</dbReference>
<dbReference type="PANTHER" id="PTHR11136">
    <property type="entry name" value="FOLYLPOLYGLUTAMATE SYNTHASE-RELATED"/>
    <property type="match status" value="1"/>
</dbReference>
<dbReference type="InterPro" id="IPR036565">
    <property type="entry name" value="Mur-like_cat_sf"/>
</dbReference>
<dbReference type="Proteomes" id="UP001333102">
    <property type="component" value="Chromosome"/>
</dbReference>
<evidence type="ECO:0000256" key="5">
    <source>
        <dbReference type="ARBA" id="ARBA00022741"/>
    </source>
</evidence>
<evidence type="ECO:0000256" key="6">
    <source>
        <dbReference type="ARBA" id="ARBA00022840"/>
    </source>
</evidence>
<dbReference type="PROSITE" id="PS01012">
    <property type="entry name" value="FOLYLPOLYGLU_SYNT_2"/>
    <property type="match status" value="1"/>
</dbReference>
<dbReference type="RefSeq" id="WP_324667833.1">
    <property type="nucleotide sequence ID" value="NZ_CP141614.1"/>
</dbReference>
<sequence length="453" mass="47042">MSAEDATLTQLEALRSYLAHLARFGMRLGLERMEAILASLGHPERRYGVVHVAGTNGKGATAAMTASIARAAGLRTGLYVSPHLVRFNERIVMDGRPISDAALVEAYEAARRAVEAVGADEPPTQFEFATAMALWAFARAGVELAVLEVGLGGRLDATNVVRAPEVCVITALGLDHTQVLGPTLAAIAAEKAGILKPGADAVVASPPPEAAPVVAARARETAAPLWEVAPVRAPPALSGAGTYRWEGRVVGLSGGRLDVVTPQGVRLEGLTVGLAGSFQLPNAAVAVACVDRLRARGWRIDATAIETGLRQVRWPGRFHVVGTRPTVVVDGAHNPAAARALARGFVEVLGGPPRLLVIGLLAEKDVRGVLEALVTPGCTVVATRARSSRTEPMPPDRLAQLAMELGAGRAECVEPPGRALARALELAGPDDLVAVCGSLYLAGEILAETGGVT</sequence>
<dbReference type="InterPro" id="IPR001645">
    <property type="entry name" value="Folylpolyglutamate_synth"/>
</dbReference>
<organism evidence="13 14">
    <name type="scientific">Geochorda subterranea</name>
    <dbReference type="NCBI Taxonomy" id="3109564"/>
    <lineage>
        <taxon>Bacteria</taxon>
        <taxon>Bacillati</taxon>
        <taxon>Bacillota</taxon>
        <taxon>Limnochordia</taxon>
        <taxon>Limnochordales</taxon>
        <taxon>Geochordaceae</taxon>
        <taxon>Geochorda</taxon>
    </lineage>
</organism>
<evidence type="ECO:0000256" key="7">
    <source>
        <dbReference type="ARBA" id="ARBA00022842"/>
    </source>
</evidence>
<evidence type="ECO:0000259" key="12">
    <source>
        <dbReference type="Pfam" id="PF08245"/>
    </source>
</evidence>
<evidence type="ECO:0000313" key="14">
    <source>
        <dbReference type="Proteomes" id="UP001333102"/>
    </source>
</evidence>
<keyword evidence="5 10" id="KW-0547">Nucleotide-binding</keyword>
<keyword evidence="14" id="KW-1185">Reference proteome</keyword>
<dbReference type="EC" id="6.3.2.17" evidence="2"/>
<keyword evidence="6 10" id="KW-0067">ATP-binding</keyword>
<evidence type="ECO:0000256" key="4">
    <source>
        <dbReference type="ARBA" id="ARBA00022723"/>
    </source>
</evidence>
<keyword evidence="4" id="KW-0479">Metal-binding</keyword>
<evidence type="ECO:0000313" key="13">
    <source>
        <dbReference type="EMBL" id="WRP13588.1"/>
    </source>
</evidence>
<protein>
    <recommendedName>
        <fullName evidence="2">tetrahydrofolate synthase</fullName>
        <ecNumber evidence="2">6.3.2.17</ecNumber>
    </recommendedName>
    <alternativeName>
        <fullName evidence="8">Tetrahydrofolylpolyglutamate synthase</fullName>
    </alternativeName>
</protein>
<dbReference type="Gene3D" id="3.40.1190.10">
    <property type="entry name" value="Mur-like, catalytic domain"/>
    <property type="match status" value="1"/>
</dbReference>
<dbReference type="EMBL" id="CP141614">
    <property type="protein sequence ID" value="WRP13588.1"/>
    <property type="molecule type" value="Genomic_DNA"/>
</dbReference>
<dbReference type="InterPro" id="IPR018109">
    <property type="entry name" value="Folylpolyglutamate_synth_CS"/>
</dbReference>
<keyword evidence="3 10" id="KW-0436">Ligase</keyword>
<dbReference type="Pfam" id="PF08245">
    <property type="entry name" value="Mur_ligase_M"/>
    <property type="match status" value="1"/>
</dbReference>
<dbReference type="SUPFAM" id="SSF53244">
    <property type="entry name" value="MurD-like peptide ligases, peptide-binding domain"/>
    <property type="match status" value="1"/>
</dbReference>
<proteinExistence type="inferred from homology"/>
<feature type="domain" description="Mur ligase central" evidence="12">
    <location>
        <begin position="52"/>
        <end position="290"/>
    </location>
</feature>
<evidence type="ECO:0000259" key="11">
    <source>
        <dbReference type="Pfam" id="PF02875"/>
    </source>
</evidence>
<evidence type="ECO:0000256" key="9">
    <source>
        <dbReference type="ARBA" id="ARBA00047493"/>
    </source>
</evidence>
<feature type="domain" description="Mur ligase C-terminal" evidence="11">
    <location>
        <begin position="316"/>
        <end position="438"/>
    </location>
</feature>
<name>A0ABZ1BM51_9FIRM</name>
<evidence type="ECO:0000256" key="1">
    <source>
        <dbReference type="ARBA" id="ARBA00008276"/>
    </source>
</evidence>
<dbReference type="InterPro" id="IPR013221">
    <property type="entry name" value="Mur_ligase_cen"/>
</dbReference>
<dbReference type="InterPro" id="IPR004101">
    <property type="entry name" value="Mur_ligase_C"/>
</dbReference>
<comment type="catalytic activity">
    <reaction evidence="9">
        <text>(6S)-5,6,7,8-tetrahydrofolyl-(gamma-L-Glu)(n) + L-glutamate + ATP = (6S)-5,6,7,8-tetrahydrofolyl-(gamma-L-Glu)(n+1) + ADP + phosphate + H(+)</text>
        <dbReference type="Rhea" id="RHEA:10580"/>
        <dbReference type="Rhea" id="RHEA-COMP:14738"/>
        <dbReference type="Rhea" id="RHEA-COMP:14740"/>
        <dbReference type="ChEBI" id="CHEBI:15378"/>
        <dbReference type="ChEBI" id="CHEBI:29985"/>
        <dbReference type="ChEBI" id="CHEBI:30616"/>
        <dbReference type="ChEBI" id="CHEBI:43474"/>
        <dbReference type="ChEBI" id="CHEBI:141005"/>
        <dbReference type="ChEBI" id="CHEBI:456216"/>
        <dbReference type="EC" id="6.3.2.17"/>
    </reaction>
</comment>
<evidence type="ECO:0000256" key="10">
    <source>
        <dbReference type="PIRNR" id="PIRNR001563"/>
    </source>
</evidence>
<dbReference type="GO" id="GO:0016874">
    <property type="term" value="F:ligase activity"/>
    <property type="evidence" value="ECO:0007669"/>
    <property type="project" value="UniProtKB-KW"/>
</dbReference>
<keyword evidence="7" id="KW-0460">Magnesium</keyword>
<accession>A0ABZ1BM51</accession>
<reference evidence="14" key="1">
    <citation type="submission" date="2023-12" db="EMBL/GenBank/DDBJ databases">
        <title>Novel isolates from deep terrestrial aquifers shed light on the physiology and ecology of the class Limnochordia.</title>
        <authorList>
            <person name="Karnachuk O.V."/>
            <person name="Lukina A.P."/>
            <person name="Avakyan M.R."/>
            <person name="Kadnikov V."/>
            <person name="Begmatov S."/>
            <person name="Beletsky A.V."/>
            <person name="Mardanov A.V."/>
            <person name="Ravin N.V."/>
        </authorList>
    </citation>
    <scope>NUCLEOTIDE SEQUENCE [LARGE SCALE GENOMIC DNA]</scope>
    <source>
        <strain evidence="14">LN</strain>
    </source>
</reference>
<dbReference type="PIRSF" id="PIRSF001563">
    <property type="entry name" value="Folylpolyglu_synth"/>
    <property type="match status" value="1"/>
</dbReference>